<dbReference type="GO" id="GO:0002161">
    <property type="term" value="F:aminoacyl-tRNA deacylase activity"/>
    <property type="evidence" value="ECO:0007669"/>
    <property type="project" value="InterPro"/>
</dbReference>
<dbReference type="Gene3D" id="3.90.960.10">
    <property type="entry name" value="YbaK/aminoacyl-tRNA synthetase-associated domain"/>
    <property type="match status" value="1"/>
</dbReference>
<protein>
    <submittedName>
        <fullName evidence="2">YbaK/EbsC family protein</fullName>
    </submittedName>
</protein>
<feature type="domain" description="YbaK/aminoacyl-tRNA synthetase-associated" evidence="1">
    <location>
        <begin position="28"/>
        <end position="145"/>
    </location>
</feature>
<evidence type="ECO:0000313" key="2">
    <source>
        <dbReference type="EMBL" id="MDE1344974.1"/>
    </source>
</evidence>
<dbReference type="Proteomes" id="UP001140978">
    <property type="component" value="Unassembled WGS sequence"/>
</dbReference>
<dbReference type="AlphaFoldDB" id="A0A9X4F6H4"/>
<organism evidence="2 4">
    <name type="scientific">Vibrio aestuarianus</name>
    <dbReference type="NCBI Taxonomy" id="28171"/>
    <lineage>
        <taxon>Bacteria</taxon>
        <taxon>Pseudomonadati</taxon>
        <taxon>Pseudomonadota</taxon>
        <taxon>Gammaproteobacteria</taxon>
        <taxon>Vibrionales</taxon>
        <taxon>Vibrionaceae</taxon>
        <taxon>Vibrio</taxon>
    </lineage>
</organism>
<dbReference type="Pfam" id="PF04073">
    <property type="entry name" value="tRNA_edit"/>
    <property type="match status" value="1"/>
</dbReference>
<name>A0A9X4F6H4_9VIBR</name>
<accession>A0A9X4F6H4</accession>
<dbReference type="SUPFAM" id="SSF55826">
    <property type="entry name" value="YbaK/ProRS associated domain"/>
    <property type="match status" value="1"/>
</dbReference>
<reference evidence="2 5" key="1">
    <citation type="submission" date="2022-02" db="EMBL/GenBank/DDBJ databases">
        <title>Emergence and expansion in Europe of a Vibrio aestuarianus clonal complex pathogenic for oysters.</title>
        <authorList>
            <person name="Mesnil A."/>
            <person name="Travers M.-A."/>
        </authorList>
    </citation>
    <scope>NUCLEOTIDE SEQUENCE</scope>
    <source>
        <strain evidence="2">19_064_15T1</strain>
        <strain evidence="3 5">U17</strain>
    </source>
</reference>
<dbReference type="InterPro" id="IPR007214">
    <property type="entry name" value="YbaK/aa-tRNA-synth-assoc-dom"/>
</dbReference>
<dbReference type="InterPro" id="IPR036754">
    <property type="entry name" value="YbaK/aa-tRNA-synt-asso_dom_sf"/>
</dbReference>
<sequence>MNNEFDTHITRYLTEQGVSYRLMPHQTPAKTIEDAAKQRGIHPKQMVKSIVLKELGGRYALACVPGNKAVDPKKVRAIFQGRRMTCVNIEDVALITGYQVGAVTPLLLLTSMPIIFDRQLLNEQQVTISSGTQMAGIALRCQDLVALCHPIIADIIR</sequence>
<dbReference type="RefSeq" id="WP_176312783.1">
    <property type="nucleotide sequence ID" value="NZ_CALYLG010000277.1"/>
</dbReference>
<evidence type="ECO:0000259" key="1">
    <source>
        <dbReference type="Pfam" id="PF04073"/>
    </source>
</evidence>
<dbReference type="PANTHER" id="PTHR30411:SF1">
    <property type="entry name" value="CYTOPLASMIC PROTEIN"/>
    <property type="match status" value="1"/>
</dbReference>
<proteinExistence type="predicted"/>
<evidence type="ECO:0000313" key="5">
    <source>
        <dbReference type="Proteomes" id="UP001241226"/>
    </source>
</evidence>
<dbReference type="CDD" id="cd04332">
    <property type="entry name" value="YbaK_like"/>
    <property type="match status" value="1"/>
</dbReference>
<dbReference type="EMBL" id="JAKNAX010000002">
    <property type="protein sequence ID" value="MDE1344974.1"/>
    <property type="molecule type" value="Genomic_DNA"/>
</dbReference>
<dbReference type="Proteomes" id="UP001241226">
    <property type="component" value="Chromosome 1"/>
</dbReference>
<evidence type="ECO:0000313" key="3">
    <source>
        <dbReference type="EMBL" id="WGK84921.1"/>
    </source>
</evidence>
<dbReference type="EMBL" id="CP118711">
    <property type="protein sequence ID" value="WGK84921.1"/>
    <property type="molecule type" value="Genomic_DNA"/>
</dbReference>
<dbReference type="PANTHER" id="PTHR30411">
    <property type="entry name" value="CYTOPLASMIC PROTEIN"/>
    <property type="match status" value="1"/>
</dbReference>
<gene>
    <name evidence="2" type="ORF">L9X51_00785</name>
    <name evidence="3" type="ORF">PYE67_11150</name>
</gene>
<evidence type="ECO:0000313" key="4">
    <source>
        <dbReference type="Proteomes" id="UP001140978"/>
    </source>
</evidence>